<gene>
    <name evidence="1" type="ORF">SAMN02910343_00652</name>
</gene>
<dbReference type="AlphaFoldDB" id="A0A1G5VIH7"/>
<dbReference type="STRING" id="209880.SAMN02910343_00652"/>
<organism evidence="1 2">
    <name type="scientific">Allisonella histaminiformans</name>
    <dbReference type="NCBI Taxonomy" id="209880"/>
    <lineage>
        <taxon>Bacteria</taxon>
        <taxon>Bacillati</taxon>
        <taxon>Bacillota</taxon>
        <taxon>Negativicutes</taxon>
        <taxon>Veillonellales</taxon>
        <taxon>Veillonellaceae</taxon>
        <taxon>Allisonella</taxon>
    </lineage>
</organism>
<accession>A0A1G5VIH7</accession>
<protein>
    <submittedName>
        <fullName evidence="1">Uncharacterized protein</fullName>
    </submittedName>
</protein>
<keyword evidence="2" id="KW-1185">Reference proteome</keyword>
<reference evidence="1 2" key="1">
    <citation type="submission" date="2016-10" db="EMBL/GenBank/DDBJ databases">
        <authorList>
            <person name="de Groot N.N."/>
        </authorList>
    </citation>
    <scope>NUCLEOTIDE SEQUENCE [LARGE SCALE GENOMIC DNA]</scope>
    <source>
        <strain evidence="1 2">DSM 15230</strain>
    </source>
</reference>
<name>A0A1G5VIH7_9FIRM</name>
<dbReference type="EMBL" id="FMXA01000007">
    <property type="protein sequence ID" value="SDA45498.1"/>
    <property type="molecule type" value="Genomic_DNA"/>
</dbReference>
<evidence type="ECO:0000313" key="1">
    <source>
        <dbReference type="EMBL" id="SDA45498.1"/>
    </source>
</evidence>
<evidence type="ECO:0000313" key="2">
    <source>
        <dbReference type="Proteomes" id="UP000199689"/>
    </source>
</evidence>
<sequence length="62" mass="7899">MRRVRNKRLKRNIVEYMKHEKMINRLVQKFIQQWGCKPLSWRRNARTRIFVKAYALQLRRRK</sequence>
<dbReference type="Proteomes" id="UP000199689">
    <property type="component" value="Unassembled WGS sequence"/>
</dbReference>
<proteinExistence type="predicted"/>